<evidence type="ECO:0000256" key="3">
    <source>
        <dbReference type="ARBA" id="ARBA00006105"/>
    </source>
</evidence>
<dbReference type="PRINTS" id="PR00406">
    <property type="entry name" value="CYTB5RDTASE"/>
</dbReference>
<keyword evidence="6" id="KW-0560">Oxidoreductase</keyword>
<keyword evidence="7" id="KW-0472">Membrane</keyword>
<evidence type="ECO:0000256" key="1">
    <source>
        <dbReference type="ARBA" id="ARBA00001974"/>
    </source>
</evidence>
<dbReference type="PROSITE" id="PS51384">
    <property type="entry name" value="FAD_FR"/>
    <property type="match status" value="1"/>
</dbReference>
<name>A0ABQ9NSB3_9PEZI</name>
<dbReference type="EMBL" id="JAPDRL010000048">
    <property type="protein sequence ID" value="KAJ9662657.1"/>
    <property type="molecule type" value="Genomic_DNA"/>
</dbReference>
<proteinExistence type="inferred from homology"/>
<dbReference type="Pfam" id="PF00970">
    <property type="entry name" value="FAD_binding_6"/>
    <property type="match status" value="1"/>
</dbReference>
<protein>
    <recommendedName>
        <fullName evidence="8">FAD-binding FR-type domain-containing protein</fullName>
    </recommendedName>
</protein>
<keyword evidence="4" id="KW-0285">Flavoprotein</keyword>
<evidence type="ECO:0000256" key="5">
    <source>
        <dbReference type="ARBA" id="ARBA00022827"/>
    </source>
</evidence>
<comment type="cofactor">
    <cofactor evidence="1">
        <name>FAD</name>
        <dbReference type="ChEBI" id="CHEBI:57692"/>
    </cofactor>
</comment>
<dbReference type="Pfam" id="PF00175">
    <property type="entry name" value="NAD_binding_1"/>
    <property type="match status" value="1"/>
</dbReference>
<comment type="subcellular location">
    <subcellularLocation>
        <location evidence="2">Membrane</location>
    </subcellularLocation>
</comment>
<comment type="caution">
    <text evidence="9">The sequence shown here is derived from an EMBL/GenBank/DDBJ whole genome shotgun (WGS) entry which is preliminary data.</text>
</comment>
<dbReference type="InterPro" id="IPR017927">
    <property type="entry name" value="FAD-bd_FR_type"/>
</dbReference>
<evidence type="ECO:0000256" key="4">
    <source>
        <dbReference type="ARBA" id="ARBA00022630"/>
    </source>
</evidence>
<keyword evidence="10" id="KW-1185">Reference proteome</keyword>
<organism evidence="9 10">
    <name type="scientific">Coniosporium apollinis</name>
    <dbReference type="NCBI Taxonomy" id="61459"/>
    <lineage>
        <taxon>Eukaryota</taxon>
        <taxon>Fungi</taxon>
        <taxon>Dikarya</taxon>
        <taxon>Ascomycota</taxon>
        <taxon>Pezizomycotina</taxon>
        <taxon>Dothideomycetes</taxon>
        <taxon>Dothideomycetes incertae sedis</taxon>
        <taxon>Coniosporium</taxon>
    </lineage>
</organism>
<dbReference type="SUPFAM" id="SSF63380">
    <property type="entry name" value="Riboflavin synthase domain-like"/>
    <property type="match status" value="1"/>
</dbReference>
<dbReference type="Proteomes" id="UP001172684">
    <property type="component" value="Unassembled WGS sequence"/>
</dbReference>
<dbReference type="InterPro" id="IPR001834">
    <property type="entry name" value="CBR-like"/>
</dbReference>
<dbReference type="Gene3D" id="3.40.50.80">
    <property type="entry name" value="Nucleotide-binding domain of ferredoxin-NADP reductase (FNR) module"/>
    <property type="match status" value="1"/>
</dbReference>
<comment type="similarity">
    <text evidence="3">Belongs to the flavoprotein pyridine nucleotide cytochrome reductase family.</text>
</comment>
<evidence type="ECO:0000256" key="7">
    <source>
        <dbReference type="ARBA" id="ARBA00023136"/>
    </source>
</evidence>
<reference evidence="9" key="1">
    <citation type="submission" date="2022-10" db="EMBL/GenBank/DDBJ databases">
        <title>Culturing micro-colonial fungi from biological soil crusts in the Mojave desert and describing Neophaeococcomyces mojavensis, and introducing the new genera and species Taxawa tesnikishii.</title>
        <authorList>
            <person name="Kurbessoian T."/>
            <person name="Stajich J.E."/>
        </authorList>
    </citation>
    <scope>NUCLEOTIDE SEQUENCE</scope>
    <source>
        <strain evidence="9">TK_1</strain>
    </source>
</reference>
<sequence>MSWIRPVLLRPRAGLLIVFAASIPVGAQIRKWTSLNDSESSSLNPHTFTPYTLVSKESVSSTSSIFTLRNNGARAESDDLKDVWKKAVWSVQVKQPQLQIARAYTPLPPTTPAGSESGDDYKNLRLLIRKEHNGEVSTFLHRLPEGSAVEIRGPNVELEIPDDVKEVVFLAGGTGIAPAMQVAHALAARPETRMHILWASRRREECTGAKSDSFDAIKPGRLSGWRSLFGLEESVVIEDHRGEKTQSGRIVRELDALREQSKSGPGSGLSVDYFVDEEKSFIKPGHITKLLQPATPQPDSPKGTRLLLVSGPEGFIEYWAGRKLWADGSEVQGPLGGVLSQLDLKGWKVWKL</sequence>
<gene>
    <name evidence="9" type="ORF">H2201_005941</name>
</gene>
<feature type="domain" description="FAD-binding FR-type" evidence="8">
    <location>
        <begin position="46"/>
        <end position="161"/>
    </location>
</feature>
<dbReference type="InterPro" id="IPR039261">
    <property type="entry name" value="FNR_nucleotide-bd"/>
</dbReference>
<evidence type="ECO:0000313" key="9">
    <source>
        <dbReference type="EMBL" id="KAJ9662657.1"/>
    </source>
</evidence>
<dbReference type="InterPro" id="IPR008333">
    <property type="entry name" value="Cbr1-like_FAD-bd_dom"/>
</dbReference>
<dbReference type="PANTHER" id="PTHR19370">
    <property type="entry name" value="NADH-CYTOCHROME B5 REDUCTASE"/>
    <property type="match status" value="1"/>
</dbReference>
<keyword evidence="5" id="KW-0274">FAD</keyword>
<evidence type="ECO:0000256" key="2">
    <source>
        <dbReference type="ARBA" id="ARBA00004370"/>
    </source>
</evidence>
<dbReference type="InterPro" id="IPR001433">
    <property type="entry name" value="OxRdtase_FAD/NAD-bd"/>
</dbReference>
<evidence type="ECO:0000313" key="10">
    <source>
        <dbReference type="Proteomes" id="UP001172684"/>
    </source>
</evidence>
<evidence type="ECO:0000256" key="6">
    <source>
        <dbReference type="ARBA" id="ARBA00023002"/>
    </source>
</evidence>
<dbReference type="Gene3D" id="2.40.30.10">
    <property type="entry name" value="Translation factors"/>
    <property type="match status" value="1"/>
</dbReference>
<dbReference type="SUPFAM" id="SSF52343">
    <property type="entry name" value="Ferredoxin reductase-like, C-terminal NADP-linked domain"/>
    <property type="match status" value="1"/>
</dbReference>
<dbReference type="InterPro" id="IPR017938">
    <property type="entry name" value="Riboflavin_synthase-like_b-brl"/>
</dbReference>
<dbReference type="CDD" id="cd06183">
    <property type="entry name" value="cyt_b5_reduct_like"/>
    <property type="match status" value="1"/>
</dbReference>
<dbReference type="PANTHER" id="PTHR19370:SF189">
    <property type="entry name" value="CYTOCHROME C MITOCHONDRIAL IMPORT FACTOR CYC2"/>
    <property type="match status" value="1"/>
</dbReference>
<evidence type="ECO:0000259" key="8">
    <source>
        <dbReference type="PROSITE" id="PS51384"/>
    </source>
</evidence>
<accession>A0ABQ9NSB3</accession>